<evidence type="ECO:0000259" key="4">
    <source>
        <dbReference type="Pfam" id="PF13356"/>
    </source>
</evidence>
<dbReference type="PANTHER" id="PTHR30629">
    <property type="entry name" value="PROPHAGE INTEGRASE"/>
    <property type="match status" value="1"/>
</dbReference>
<sequence length="100" mass="11701">MSLTDVQVRNVKPKDKDYKLSDGKGLFLLVKMNDSKLWRFNYHFQKKEKSLSVGAYSEVSLKMARQKRDEARRLLDEGKDPSLEKRLKKQLNARGRSQLS</sequence>
<dbReference type="GO" id="GO:0015074">
    <property type="term" value="P:DNA integration"/>
    <property type="evidence" value="ECO:0007669"/>
    <property type="project" value="UniProtKB-KW"/>
</dbReference>
<evidence type="ECO:0000313" key="5">
    <source>
        <dbReference type="EMBL" id="PJE78761.1"/>
    </source>
</evidence>
<dbReference type="InterPro" id="IPR038488">
    <property type="entry name" value="Integrase_DNA-bd_sf"/>
</dbReference>
<dbReference type="AlphaFoldDB" id="A0A2H9T6B1"/>
<dbReference type="Pfam" id="PF13356">
    <property type="entry name" value="Arm-DNA-bind_3"/>
    <property type="match status" value="1"/>
</dbReference>
<evidence type="ECO:0000256" key="2">
    <source>
        <dbReference type="ARBA" id="ARBA00022908"/>
    </source>
</evidence>
<feature type="compositionally biased region" description="Basic and acidic residues" evidence="3">
    <location>
        <begin position="72"/>
        <end position="85"/>
    </location>
</feature>
<accession>A0A2H9T6B1</accession>
<dbReference type="EMBL" id="NSIT01000132">
    <property type="protein sequence ID" value="PJE78761.1"/>
    <property type="molecule type" value="Genomic_DNA"/>
</dbReference>
<proteinExistence type="inferred from homology"/>
<name>A0A2H9T6B1_9ZZZZ</name>
<feature type="region of interest" description="Disordered" evidence="3">
    <location>
        <begin position="72"/>
        <end position="100"/>
    </location>
</feature>
<protein>
    <submittedName>
        <fullName evidence="5">Prophage integrase IntA</fullName>
    </submittedName>
</protein>
<evidence type="ECO:0000256" key="3">
    <source>
        <dbReference type="SAM" id="MobiDB-lite"/>
    </source>
</evidence>
<dbReference type="InterPro" id="IPR025166">
    <property type="entry name" value="Integrase_DNA_bind_dom"/>
</dbReference>
<dbReference type="Gene3D" id="3.30.160.390">
    <property type="entry name" value="Integrase, DNA-binding domain"/>
    <property type="match status" value="1"/>
</dbReference>
<gene>
    <name evidence="5" type="primary">intA_2</name>
    <name evidence="5" type="ORF">CI610_02300</name>
</gene>
<organism evidence="5">
    <name type="scientific">invertebrate metagenome</name>
    <dbReference type="NCBI Taxonomy" id="1711999"/>
    <lineage>
        <taxon>unclassified sequences</taxon>
        <taxon>metagenomes</taxon>
        <taxon>organismal metagenomes</taxon>
    </lineage>
</organism>
<dbReference type="InterPro" id="IPR050808">
    <property type="entry name" value="Phage_Integrase"/>
</dbReference>
<dbReference type="PANTHER" id="PTHR30629:SF2">
    <property type="entry name" value="PROPHAGE INTEGRASE INTS-RELATED"/>
    <property type="match status" value="1"/>
</dbReference>
<feature type="domain" description="Integrase DNA-binding" evidence="4">
    <location>
        <begin position="3"/>
        <end position="86"/>
    </location>
</feature>
<reference evidence="5" key="1">
    <citation type="journal article" date="2017" name="Appl. Environ. Microbiol.">
        <title>Molecular characterization of an Endozoicomonas-like organism causing infection in king scallop Pecten maximus L.</title>
        <authorList>
            <person name="Cano I."/>
            <person name="van Aerle R."/>
            <person name="Ross S."/>
            <person name="Verner-Jeffreys D.W."/>
            <person name="Paley R.K."/>
            <person name="Rimmer G."/>
            <person name="Ryder D."/>
            <person name="Hooper P."/>
            <person name="Stone D."/>
            <person name="Feist S.W."/>
        </authorList>
    </citation>
    <scope>NUCLEOTIDE SEQUENCE</scope>
</reference>
<comment type="caution">
    <text evidence="5">The sequence shown here is derived from an EMBL/GenBank/DDBJ whole genome shotgun (WGS) entry which is preliminary data.</text>
</comment>
<keyword evidence="2" id="KW-0229">DNA integration</keyword>
<comment type="similarity">
    <text evidence="1">Belongs to the 'phage' integrase family.</text>
</comment>
<evidence type="ECO:0000256" key="1">
    <source>
        <dbReference type="ARBA" id="ARBA00008857"/>
    </source>
</evidence>